<feature type="transmembrane region" description="Helical" evidence="1">
    <location>
        <begin position="6"/>
        <end position="39"/>
    </location>
</feature>
<protein>
    <submittedName>
        <fullName evidence="2">Uncharacterized protein</fullName>
    </submittedName>
</protein>
<evidence type="ECO:0000313" key="3">
    <source>
        <dbReference type="Proteomes" id="UP000199012"/>
    </source>
</evidence>
<organism evidence="2 3">
    <name type="scientific">Cellulomonas marina</name>
    <dbReference type="NCBI Taxonomy" id="988821"/>
    <lineage>
        <taxon>Bacteria</taxon>
        <taxon>Bacillati</taxon>
        <taxon>Actinomycetota</taxon>
        <taxon>Actinomycetes</taxon>
        <taxon>Micrococcales</taxon>
        <taxon>Cellulomonadaceae</taxon>
        <taxon>Cellulomonas</taxon>
    </lineage>
</organism>
<keyword evidence="1" id="KW-0812">Transmembrane</keyword>
<keyword evidence="1" id="KW-1133">Transmembrane helix</keyword>
<reference evidence="2 3" key="1">
    <citation type="submission" date="2016-10" db="EMBL/GenBank/DDBJ databases">
        <authorList>
            <person name="de Groot N.N."/>
        </authorList>
    </citation>
    <scope>NUCLEOTIDE SEQUENCE [LARGE SCALE GENOMIC DNA]</scope>
    <source>
        <strain evidence="2 3">CGMCC 4.6945</strain>
    </source>
</reference>
<dbReference type="EMBL" id="FOKA01000010">
    <property type="protein sequence ID" value="SFB22165.1"/>
    <property type="molecule type" value="Genomic_DNA"/>
</dbReference>
<name>A0A1I0Z955_9CELL</name>
<sequence length="58" mass="5941">MHGMDGVLILAVVLVVIALGGAALALLLTVGTLVLRVALLRGLLELLRGGGTAPRRRT</sequence>
<accession>A0A1I0Z955</accession>
<dbReference type="Proteomes" id="UP000199012">
    <property type="component" value="Unassembled WGS sequence"/>
</dbReference>
<keyword evidence="1" id="KW-0472">Membrane</keyword>
<proteinExistence type="predicted"/>
<gene>
    <name evidence="2" type="ORF">SAMN05421867_11057</name>
</gene>
<dbReference type="STRING" id="988821.SAMN05421867_11057"/>
<keyword evidence="3" id="KW-1185">Reference proteome</keyword>
<evidence type="ECO:0000256" key="1">
    <source>
        <dbReference type="SAM" id="Phobius"/>
    </source>
</evidence>
<evidence type="ECO:0000313" key="2">
    <source>
        <dbReference type="EMBL" id="SFB22165.1"/>
    </source>
</evidence>
<dbReference type="AlphaFoldDB" id="A0A1I0Z955"/>